<dbReference type="CDD" id="cd02440">
    <property type="entry name" value="AdoMet_MTases"/>
    <property type="match status" value="1"/>
</dbReference>
<evidence type="ECO:0000256" key="4">
    <source>
        <dbReference type="ARBA" id="ARBA00034521"/>
    </source>
</evidence>
<proteinExistence type="inferred from homology"/>
<comment type="catalytic activity">
    <reaction evidence="8">
        <text>arsenic triglutathione + 3 [thioredoxin]-dithiol + 3 S-adenosyl-L-methionine = trimethylarsine + 3 [thioredoxin]-disulfide + 3 glutathione + 3 S-adenosyl-L-homocysteine + 3 H(+)</text>
        <dbReference type="Rhea" id="RHEA:69432"/>
        <dbReference type="Rhea" id="RHEA-COMP:10698"/>
        <dbReference type="Rhea" id="RHEA-COMP:10700"/>
        <dbReference type="ChEBI" id="CHEBI:15378"/>
        <dbReference type="ChEBI" id="CHEBI:27130"/>
        <dbReference type="ChEBI" id="CHEBI:29950"/>
        <dbReference type="ChEBI" id="CHEBI:50058"/>
        <dbReference type="ChEBI" id="CHEBI:57856"/>
        <dbReference type="ChEBI" id="CHEBI:57925"/>
        <dbReference type="ChEBI" id="CHEBI:59789"/>
        <dbReference type="ChEBI" id="CHEBI:183640"/>
        <dbReference type="EC" id="2.1.1.137"/>
    </reaction>
</comment>
<protein>
    <recommendedName>
        <fullName evidence="5">Arsenite methyltransferase</fullName>
        <ecNumber evidence="4">2.1.1.137</ecNumber>
    </recommendedName>
</protein>
<dbReference type="AlphaFoldDB" id="A0A315ZCC3"/>
<evidence type="ECO:0000256" key="8">
    <source>
        <dbReference type="ARBA" id="ARBA00048428"/>
    </source>
</evidence>
<dbReference type="InterPro" id="IPR026669">
    <property type="entry name" value="Arsenite_MeTrfase-like"/>
</dbReference>
<dbReference type="RefSeq" id="WP_109616893.1">
    <property type="nucleotide sequence ID" value="NZ_QGDO01000002.1"/>
</dbReference>
<dbReference type="SUPFAM" id="SSF53335">
    <property type="entry name" value="S-adenosyl-L-methionine-dependent methyltransferases"/>
    <property type="match status" value="1"/>
</dbReference>
<comment type="catalytic activity">
    <reaction evidence="6">
        <text>arsenic triglutathione + [thioredoxin]-dithiol + S-adenosyl-L-methionine + 2 H2O = methylarsonous acid + [thioredoxin]-disulfide + 3 glutathione + S-adenosyl-L-homocysteine + H(+)</text>
        <dbReference type="Rhea" id="RHEA:69460"/>
        <dbReference type="Rhea" id="RHEA-COMP:10698"/>
        <dbReference type="Rhea" id="RHEA-COMP:10700"/>
        <dbReference type="ChEBI" id="CHEBI:15377"/>
        <dbReference type="ChEBI" id="CHEBI:15378"/>
        <dbReference type="ChEBI" id="CHEBI:17826"/>
        <dbReference type="ChEBI" id="CHEBI:29950"/>
        <dbReference type="ChEBI" id="CHEBI:50058"/>
        <dbReference type="ChEBI" id="CHEBI:57856"/>
        <dbReference type="ChEBI" id="CHEBI:57925"/>
        <dbReference type="ChEBI" id="CHEBI:59789"/>
        <dbReference type="ChEBI" id="CHEBI:183640"/>
        <dbReference type="EC" id="2.1.1.137"/>
    </reaction>
</comment>
<dbReference type="InterPro" id="IPR029063">
    <property type="entry name" value="SAM-dependent_MTases_sf"/>
</dbReference>
<evidence type="ECO:0000313" key="11">
    <source>
        <dbReference type="Proteomes" id="UP000245535"/>
    </source>
</evidence>
<dbReference type="Pfam" id="PF13847">
    <property type="entry name" value="Methyltransf_31"/>
    <property type="match status" value="1"/>
</dbReference>
<keyword evidence="2" id="KW-0949">S-adenosyl-L-methionine</keyword>
<dbReference type="GO" id="GO:0032259">
    <property type="term" value="P:methylation"/>
    <property type="evidence" value="ECO:0007669"/>
    <property type="project" value="UniProtKB-KW"/>
</dbReference>
<dbReference type="PANTHER" id="PTHR43675">
    <property type="entry name" value="ARSENITE METHYLTRANSFERASE"/>
    <property type="match status" value="1"/>
</dbReference>
<keyword evidence="11" id="KW-1185">Reference proteome</keyword>
<evidence type="ECO:0000259" key="9">
    <source>
        <dbReference type="Pfam" id="PF13847"/>
    </source>
</evidence>
<sequence>MESKHKTAVDPQKVEDKVKAMYKDVAQNPKGEYHFEMGYDLAVKLGYAKAELAKIPQEAIDSFAGVGYHFGLAKIKKGEKVLDLGCGSGMDLFYTAKKVGDKGMVEGVDMTDEQLEKSIHLAEKNKIHNVTFMKSYIEELPFEASEFDVVISNGVINLSSQKLAVFHEAARVLKKGGRLAISDIVTEVQMPNQITCNSTLWAACIGGAMQEDQYKRLIQNADLKLIEFKKNPKYKFISESAINASKTYGVKSISLLAIKE</sequence>
<dbReference type="GO" id="GO:0030791">
    <property type="term" value="F:arsenite methyltransferase activity"/>
    <property type="evidence" value="ECO:0007669"/>
    <property type="project" value="UniProtKB-EC"/>
</dbReference>
<keyword evidence="1 10" id="KW-0808">Transferase</keyword>
<gene>
    <name evidence="10" type="ORF">BC781_102314</name>
</gene>
<comment type="caution">
    <text evidence="10">The sequence shown here is derived from an EMBL/GenBank/DDBJ whole genome shotgun (WGS) entry which is preliminary data.</text>
</comment>
<feature type="domain" description="Methyltransferase" evidence="9">
    <location>
        <begin position="75"/>
        <end position="221"/>
    </location>
</feature>
<dbReference type="PANTHER" id="PTHR43675:SF8">
    <property type="entry name" value="ARSENITE METHYLTRANSFERASE"/>
    <property type="match status" value="1"/>
</dbReference>
<evidence type="ECO:0000256" key="3">
    <source>
        <dbReference type="ARBA" id="ARBA00034487"/>
    </source>
</evidence>
<organism evidence="10 11">
    <name type="scientific">Sediminitomix flava</name>
    <dbReference type="NCBI Taxonomy" id="379075"/>
    <lineage>
        <taxon>Bacteria</taxon>
        <taxon>Pseudomonadati</taxon>
        <taxon>Bacteroidota</taxon>
        <taxon>Cytophagia</taxon>
        <taxon>Cytophagales</taxon>
        <taxon>Flammeovirgaceae</taxon>
        <taxon>Sediminitomix</taxon>
    </lineage>
</organism>
<evidence type="ECO:0000256" key="5">
    <source>
        <dbReference type="ARBA" id="ARBA00034545"/>
    </source>
</evidence>
<evidence type="ECO:0000256" key="2">
    <source>
        <dbReference type="ARBA" id="ARBA00022691"/>
    </source>
</evidence>
<name>A0A315ZCC3_SEDFL</name>
<evidence type="ECO:0000256" key="7">
    <source>
        <dbReference type="ARBA" id="ARBA00047943"/>
    </source>
</evidence>
<dbReference type="InterPro" id="IPR025714">
    <property type="entry name" value="Methyltranfer_dom"/>
</dbReference>
<dbReference type="EMBL" id="QGDO01000002">
    <property type="protein sequence ID" value="PWJ42769.1"/>
    <property type="molecule type" value="Genomic_DNA"/>
</dbReference>
<reference evidence="10 11" key="1">
    <citation type="submission" date="2018-03" db="EMBL/GenBank/DDBJ databases">
        <title>Genomic Encyclopedia of Archaeal and Bacterial Type Strains, Phase II (KMG-II): from individual species to whole genera.</title>
        <authorList>
            <person name="Goeker M."/>
        </authorList>
    </citation>
    <scope>NUCLEOTIDE SEQUENCE [LARGE SCALE GENOMIC DNA]</scope>
    <source>
        <strain evidence="10 11">DSM 28229</strain>
    </source>
</reference>
<comment type="catalytic activity">
    <reaction evidence="7">
        <text>arsenic triglutathione + 2 [thioredoxin]-dithiol + 2 S-adenosyl-L-methionine + H2O = dimethylarsinous acid + 2 [thioredoxin]-disulfide + 3 glutathione + 2 S-adenosyl-L-homocysteine + 2 H(+)</text>
        <dbReference type="Rhea" id="RHEA:69464"/>
        <dbReference type="Rhea" id="RHEA-COMP:10698"/>
        <dbReference type="Rhea" id="RHEA-COMP:10700"/>
        <dbReference type="ChEBI" id="CHEBI:15377"/>
        <dbReference type="ChEBI" id="CHEBI:15378"/>
        <dbReference type="ChEBI" id="CHEBI:23808"/>
        <dbReference type="ChEBI" id="CHEBI:29950"/>
        <dbReference type="ChEBI" id="CHEBI:50058"/>
        <dbReference type="ChEBI" id="CHEBI:57856"/>
        <dbReference type="ChEBI" id="CHEBI:57925"/>
        <dbReference type="ChEBI" id="CHEBI:59789"/>
        <dbReference type="ChEBI" id="CHEBI:183640"/>
        <dbReference type="EC" id="2.1.1.137"/>
    </reaction>
</comment>
<dbReference type="OrthoDB" id="9770553at2"/>
<comment type="similarity">
    <text evidence="3">Belongs to the methyltransferase superfamily. Arsenite methyltransferase family.</text>
</comment>
<evidence type="ECO:0000313" key="10">
    <source>
        <dbReference type="EMBL" id="PWJ42769.1"/>
    </source>
</evidence>
<dbReference type="Proteomes" id="UP000245535">
    <property type="component" value="Unassembled WGS sequence"/>
</dbReference>
<dbReference type="EC" id="2.1.1.137" evidence="4"/>
<accession>A0A315ZCC3</accession>
<dbReference type="Gene3D" id="3.40.50.150">
    <property type="entry name" value="Vaccinia Virus protein VP39"/>
    <property type="match status" value="1"/>
</dbReference>
<evidence type="ECO:0000256" key="1">
    <source>
        <dbReference type="ARBA" id="ARBA00022679"/>
    </source>
</evidence>
<evidence type="ECO:0000256" key="6">
    <source>
        <dbReference type="ARBA" id="ARBA00047941"/>
    </source>
</evidence>
<keyword evidence="10" id="KW-0489">Methyltransferase</keyword>